<dbReference type="AlphaFoldDB" id="A0A7X2H5K9"/>
<organism evidence="2 3">
    <name type="scientific">Paenibacillus monticola</name>
    <dbReference type="NCBI Taxonomy" id="2666075"/>
    <lineage>
        <taxon>Bacteria</taxon>
        <taxon>Bacillati</taxon>
        <taxon>Bacillota</taxon>
        <taxon>Bacilli</taxon>
        <taxon>Bacillales</taxon>
        <taxon>Paenibacillaceae</taxon>
        <taxon>Paenibacillus</taxon>
    </lineage>
</organism>
<evidence type="ECO:0000256" key="1">
    <source>
        <dbReference type="SAM" id="Phobius"/>
    </source>
</evidence>
<keyword evidence="1" id="KW-0472">Membrane</keyword>
<evidence type="ECO:0000313" key="3">
    <source>
        <dbReference type="Proteomes" id="UP000463051"/>
    </source>
</evidence>
<dbReference type="Pfam" id="PF12730">
    <property type="entry name" value="ABC2_membrane_4"/>
    <property type="match status" value="1"/>
</dbReference>
<protein>
    <submittedName>
        <fullName evidence="2">Bacitracin ABC transporter permease</fullName>
    </submittedName>
</protein>
<comment type="caution">
    <text evidence="2">The sequence shown here is derived from an EMBL/GenBank/DDBJ whole genome shotgun (WGS) entry which is preliminary data.</text>
</comment>
<keyword evidence="1" id="KW-0812">Transmembrane</keyword>
<feature type="transmembrane region" description="Helical" evidence="1">
    <location>
        <begin position="218"/>
        <end position="243"/>
    </location>
</feature>
<gene>
    <name evidence="2" type="ORF">GJB61_13450</name>
</gene>
<dbReference type="PANTHER" id="PTHR37305">
    <property type="entry name" value="INTEGRAL MEMBRANE PROTEIN-RELATED"/>
    <property type="match status" value="1"/>
</dbReference>
<proteinExistence type="predicted"/>
<dbReference type="PANTHER" id="PTHR37305:SF1">
    <property type="entry name" value="MEMBRANE PROTEIN"/>
    <property type="match status" value="1"/>
</dbReference>
<feature type="transmembrane region" description="Helical" evidence="1">
    <location>
        <begin position="109"/>
        <end position="134"/>
    </location>
</feature>
<keyword evidence="3" id="KW-1185">Reference proteome</keyword>
<keyword evidence="1" id="KW-1133">Transmembrane helix</keyword>
<sequence length="249" mass="26851">MNPFSTAIWTESLKIRRSKLLWISLLASTLLPVMLGLTFSGLIGSQNAIEGETDVPGFMNHLGTAVSIGGLIGFGFVYSWIFGREYSDRTIKDLLALPLSRYGVAAAKLIVATVWCAVLAVLMFAVGGLTAWFVHLDGWSLETIVQSFTAYARLALMVICLCIPVAWMASVGRGYLSPLGFVVLTMVVANLSGSMGIAEYIPWAVPALLAVGSGDESIHLQAFSLTLPYLTGCIGFIGTLAWWRYADQT</sequence>
<evidence type="ECO:0000313" key="2">
    <source>
        <dbReference type="EMBL" id="MRN53986.1"/>
    </source>
</evidence>
<feature type="transmembrane region" description="Helical" evidence="1">
    <location>
        <begin position="154"/>
        <end position="172"/>
    </location>
</feature>
<reference evidence="2 3" key="1">
    <citation type="submission" date="2019-11" db="EMBL/GenBank/DDBJ databases">
        <title>Paenibacillus monticola sp. nov., a novel PGPR strain isolated from mountain sample in China.</title>
        <authorList>
            <person name="Zhao Q."/>
            <person name="Li H.-P."/>
            <person name="Zhang J.-L."/>
        </authorList>
    </citation>
    <scope>NUCLEOTIDE SEQUENCE [LARGE SCALE GENOMIC DNA]</scope>
    <source>
        <strain evidence="2 3">LC-T2</strain>
    </source>
</reference>
<dbReference type="RefSeq" id="WP_154119011.1">
    <property type="nucleotide sequence ID" value="NZ_WJXB01000004.1"/>
</dbReference>
<feature type="transmembrane region" description="Helical" evidence="1">
    <location>
        <begin position="20"/>
        <end position="42"/>
    </location>
</feature>
<accession>A0A7X2H5K9</accession>
<dbReference type="Proteomes" id="UP000463051">
    <property type="component" value="Unassembled WGS sequence"/>
</dbReference>
<name>A0A7X2H5K9_9BACL</name>
<dbReference type="EMBL" id="WJXB01000004">
    <property type="protein sequence ID" value="MRN53986.1"/>
    <property type="molecule type" value="Genomic_DNA"/>
</dbReference>
<feature type="transmembrane region" description="Helical" evidence="1">
    <location>
        <begin position="179"/>
        <end position="198"/>
    </location>
</feature>
<feature type="transmembrane region" description="Helical" evidence="1">
    <location>
        <begin position="62"/>
        <end position="82"/>
    </location>
</feature>